<keyword evidence="3" id="KW-1185">Reference proteome</keyword>
<feature type="transmembrane region" description="Helical" evidence="1">
    <location>
        <begin position="251"/>
        <end position="271"/>
    </location>
</feature>
<feature type="transmembrane region" description="Helical" evidence="1">
    <location>
        <begin position="277"/>
        <end position="294"/>
    </location>
</feature>
<keyword evidence="1" id="KW-0472">Membrane</keyword>
<evidence type="ECO:0000256" key="1">
    <source>
        <dbReference type="SAM" id="Phobius"/>
    </source>
</evidence>
<dbReference type="PROSITE" id="PS51257">
    <property type="entry name" value="PROKAR_LIPOPROTEIN"/>
    <property type="match status" value="1"/>
</dbReference>
<evidence type="ECO:0000313" key="3">
    <source>
        <dbReference type="Proteomes" id="UP000325690"/>
    </source>
</evidence>
<protein>
    <submittedName>
        <fullName evidence="2">Uncharacterized protein</fullName>
    </submittedName>
</protein>
<dbReference type="AlphaFoldDB" id="A0A5N5USS3"/>
<feature type="transmembrane region" description="Helical" evidence="1">
    <location>
        <begin position="66"/>
        <end position="83"/>
    </location>
</feature>
<feature type="transmembrane region" description="Helical" evidence="1">
    <location>
        <begin position="21"/>
        <end position="46"/>
    </location>
</feature>
<dbReference type="GeneID" id="80426488"/>
<keyword evidence="1" id="KW-0812">Transmembrane</keyword>
<feature type="transmembrane region" description="Helical" evidence="1">
    <location>
        <begin position="166"/>
        <end position="186"/>
    </location>
</feature>
<accession>A0A5N5USS3</accession>
<reference evidence="2 3" key="1">
    <citation type="submission" date="2012-10" db="EMBL/GenBank/DDBJ databases">
        <title>The draft sequence of the Mycobacterium pheli genome.</title>
        <authorList>
            <person name="Pettersson B.M.F."/>
            <person name="Das S."/>
            <person name="Dasgupta S."/>
            <person name="Bhattacharya A."/>
            <person name="Kirsebom L.A."/>
        </authorList>
    </citation>
    <scope>NUCLEOTIDE SEQUENCE [LARGE SCALE GENOMIC DNA]</scope>
    <source>
        <strain evidence="2 3">CCUG 21000</strain>
    </source>
</reference>
<gene>
    <name evidence="2" type="ORF">MPHL21000_22025</name>
</gene>
<dbReference type="RefSeq" id="WP_061481821.1">
    <property type="nucleotide sequence ID" value="NZ_ANBO01000043.1"/>
</dbReference>
<feature type="transmembrane region" description="Helical" evidence="1">
    <location>
        <begin position="90"/>
        <end position="114"/>
    </location>
</feature>
<feature type="transmembrane region" description="Helical" evidence="1">
    <location>
        <begin position="344"/>
        <end position="363"/>
    </location>
</feature>
<dbReference type="Proteomes" id="UP000325690">
    <property type="component" value="Unassembled WGS sequence"/>
</dbReference>
<organism evidence="2 3">
    <name type="scientific">Mycolicibacterium phlei DSM 43239 = CCUG 21000</name>
    <dbReference type="NCBI Taxonomy" id="1226750"/>
    <lineage>
        <taxon>Bacteria</taxon>
        <taxon>Bacillati</taxon>
        <taxon>Actinomycetota</taxon>
        <taxon>Actinomycetes</taxon>
        <taxon>Mycobacteriales</taxon>
        <taxon>Mycobacteriaceae</taxon>
        <taxon>Mycolicibacterium</taxon>
    </lineage>
</organism>
<feature type="transmembrane region" description="Helical" evidence="1">
    <location>
        <begin position="134"/>
        <end position="154"/>
    </location>
</feature>
<keyword evidence="1" id="KW-1133">Transmembrane helix</keyword>
<feature type="transmembrane region" description="Helical" evidence="1">
    <location>
        <begin position="206"/>
        <end position="231"/>
    </location>
</feature>
<proteinExistence type="predicted"/>
<name>A0A5N5USS3_MYCPH</name>
<sequence>MRRPPRGPTSDLVGAVLGDRAATMVALLQSCAYVFIAAGAAAALGLVVSVVSPGPGHPLDDPGGSWWPLWSVLAAIAAAALIYSVSTRVVAAICAVLAGAAAAIGVSLAVALLVTMAGGATPVAVSAYPVGLTAFNTVLLGGLSVVGLEVITTANDRLRSVARPMGAALAVAMVCAVVVLAAAQAATAGDPLDRVAHFGDAVEGYLGASGATWLKVMVVCVQTALLLAVLWGLRRVGGRVANAVGVPGDRVAVGAAVAVAALAASLAWPALTPMAPSAAPVLLVVVYVFVAEAGTRLPGRQDAARAIRVVMVVVLAAVVLAPLLDVYASTGPAPRALTEADVLFRTLLGGLVVAGAAMVARRWPELVRADRRRVPRGRPVGKSSRPLR</sequence>
<dbReference type="EMBL" id="ANBP01000044">
    <property type="protein sequence ID" value="KAB7752671.1"/>
    <property type="molecule type" value="Genomic_DNA"/>
</dbReference>
<evidence type="ECO:0000313" key="2">
    <source>
        <dbReference type="EMBL" id="KAB7752671.1"/>
    </source>
</evidence>
<comment type="caution">
    <text evidence="2">The sequence shown here is derived from an EMBL/GenBank/DDBJ whole genome shotgun (WGS) entry which is preliminary data.</text>
</comment>
<feature type="transmembrane region" description="Helical" evidence="1">
    <location>
        <begin position="306"/>
        <end position="324"/>
    </location>
</feature>